<protein>
    <submittedName>
        <fullName evidence="1">Glycosyltransferase involved in cell wall biosynthesis</fullName>
    </submittedName>
</protein>
<keyword evidence="1" id="KW-0808">Transferase</keyword>
<dbReference type="EMBL" id="PVZF01000005">
    <property type="protein sequence ID" value="PRY15258.1"/>
    <property type="molecule type" value="Genomic_DNA"/>
</dbReference>
<organism evidence="1 2">
    <name type="scientific">Kineococcus rhizosphaerae</name>
    <dbReference type="NCBI Taxonomy" id="559628"/>
    <lineage>
        <taxon>Bacteria</taxon>
        <taxon>Bacillati</taxon>
        <taxon>Actinomycetota</taxon>
        <taxon>Actinomycetes</taxon>
        <taxon>Kineosporiales</taxon>
        <taxon>Kineosporiaceae</taxon>
        <taxon>Kineococcus</taxon>
    </lineage>
</organism>
<gene>
    <name evidence="1" type="ORF">CLV37_105185</name>
</gene>
<dbReference type="Gene3D" id="3.40.50.2000">
    <property type="entry name" value="Glycogen Phosphorylase B"/>
    <property type="match status" value="2"/>
</dbReference>
<dbReference type="SUPFAM" id="SSF53756">
    <property type="entry name" value="UDP-Glycosyltransferase/glycogen phosphorylase"/>
    <property type="match status" value="1"/>
</dbReference>
<accession>A0A2T0R4G1</accession>
<reference evidence="1 2" key="1">
    <citation type="submission" date="2018-03" db="EMBL/GenBank/DDBJ databases">
        <title>Genomic Encyclopedia of Archaeal and Bacterial Type Strains, Phase II (KMG-II): from individual species to whole genera.</title>
        <authorList>
            <person name="Goeker M."/>
        </authorList>
    </citation>
    <scope>NUCLEOTIDE SEQUENCE [LARGE SCALE GENOMIC DNA]</scope>
    <source>
        <strain evidence="1 2">DSM 19711</strain>
    </source>
</reference>
<dbReference type="GO" id="GO:0016740">
    <property type="term" value="F:transferase activity"/>
    <property type="evidence" value="ECO:0007669"/>
    <property type="project" value="UniProtKB-KW"/>
</dbReference>
<evidence type="ECO:0000313" key="1">
    <source>
        <dbReference type="EMBL" id="PRY15258.1"/>
    </source>
</evidence>
<dbReference type="RefSeq" id="WP_106210506.1">
    <property type="nucleotide sequence ID" value="NZ_PVZF01000005.1"/>
</dbReference>
<keyword evidence="2" id="KW-1185">Reference proteome</keyword>
<comment type="caution">
    <text evidence="1">The sequence shown here is derived from an EMBL/GenBank/DDBJ whole genome shotgun (WGS) entry which is preliminary data.</text>
</comment>
<proteinExistence type="predicted"/>
<dbReference type="Proteomes" id="UP000238083">
    <property type="component" value="Unassembled WGS sequence"/>
</dbReference>
<sequence>MRVFVLLEHGKGDPRWGERFRRGEVYEATPYGYGTVEDPDVQVVLSTDHAEGRLSSFVRRGTAKLLGFDLVHALRQLPELRRADVVWTHTEREHLGLGLLKGLGLGRGTRPLPPVIAQSVWVADHWNSWPRPRRALFRWCLGHVELLTTLAPLNAAFLERLTGSPVRVVPFGVREDPWPGSGGVNPGPTAETAAEPAADRPIRVLCLGNDVHRDWELLRELARVAGPAAEVTLITKRLAPSFAEGLPNLHVRPALQVAQTADAYAAADVVCLPLHTNLHASGITVLLECATWSTPCVVTDTGGLRTYFDDDAVRYLPEGAAAERWWQEVRDLVGPAGESVVAAMRARVRSEQFTDTGYAERHVALSRELLARMGTRSRTAETLSR</sequence>
<dbReference type="OrthoDB" id="5116476at2"/>
<dbReference type="AlphaFoldDB" id="A0A2T0R4G1"/>
<name>A0A2T0R4G1_9ACTN</name>
<evidence type="ECO:0000313" key="2">
    <source>
        <dbReference type="Proteomes" id="UP000238083"/>
    </source>
</evidence>
<dbReference type="Pfam" id="PF13692">
    <property type="entry name" value="Glyco_trans_1_4"/>
    <property type="match status" value="1"/>
</dbReference>